<comment type="caution">
    <text evidence="1">The sequence shown here is derived from an EMBL/GenBank/DDBJ whole genome shotgun (WGS) entry which is preliminary data.</text>
</comment>
<dbReference type="EMBL" id="LLZZ01000002">
    <property type="protein sequence ID" value="KTB14161.1"/>
    <property type="molecule type" value="Genomic_DNA"/>
</dbReference>
<dbReference type="VEuPathDB" id="FungiDB:GVI51_C00275"/>
<gene>
    <name evidence="1" type="ORF">AO440_000388</name>
    <name evidence="2" type="ORF">AO440_005655</name>
</gene>
<dbReference type="PIRSF" id="PIRSF008757">
    <property type="entry name" value="UCP008757"/>
    <property type="match status" value="1"/>
</dbReference>
<evidence type="ECO:0000313" key="2">
    <source>
        <dbReference type="EMBL" id="KTB14161.1"/>
    </source>
</evidence>
<dbReference type="SUPFAM" id="SSF143744">
    <property type="entry name" value="GlcG-like"/>
    <property type="match status" value="1"/>
</dbReference>
<dbReference type="GO" id="GO:0006620">
    <property type="term" value="P:post-translational protein targeting to endoplasmic reticulum membrane"/>
    <property type="evidence" value="ECO:0007669"/>
    <property type="project" value="EnsemblFungi"/>
</dbReference>
<dbReference type="Pfam" id="PF03928">
    <property type="entry name" value="HbpS-like"/>
    <property type="match status" value="1"/>
</dbReference>
<dbReference type="EMBL" id="LLZZ01000184">
    <property type="protein sequence ID" value="KTA95479.1"/>
    <property type="molecule type" value="Genomic_DNA"/>
</dbReference>
<dbReference type="InterPro" id="IPR038084">
    <property type="entry name" value="PduO/GlcC-like_sf"/>
</dbReference>
<dbReference type="OMA" id="TMQEDHE"/>
<protein>
    <submittedName>
        <fullName evidence="1">UPF0303 protein</fullName>
    </submittedName>
</protein>
<sequence length="177" mass="20122">MKLDGTLLTKLEKGKLSLEEIDKLEKKCFLSKFDSEDAYELGQFVRREVAETFPNKAVAINISLVNDHVLYHTVVGVASNDNDYWISRKKKTALRFGHSSYYMRIAKGDKTPQEKFFVDPKDYAFHGGAVPIFLENSDYPIAILTVSGLKQHEDHLFAVTSIIEYANKSREATLNLD</sequence>
<dbReference type="PANTHER" id="PTHR28255">
    <property type="match status" value="1"/>
</dbReference>
<dbReference type="VEuPathDB" id="FungiDB:CAGL0C00451g"/>
<dbReference type="AlphaFoldDB" id="A0A0W0C7V5"/>
<evidence type="ECO:0000313" key="3">
    <source>
        <dbReference type="Proteomes" id="UP000054886"/>
    </source>
</evidence>
<dbReference type="VEuPathDB" id="FungiDB:B1J91_C00451g"/>
<dbReference type="Gene3D" id="3.30.450.150">
    <property type="entry name" value="Haem-degrading domain"/>
    <property type="match status" value="1"/>
</dbReference>
<dbReference type="OrthoDB" id="2209940at2759"/>
<evidence type="ECO:0000313" key="1">
    <source>
        <dbReference type="EMBL" id="KTA95479.1"/>
    </source>
</evidence>
<dbReference type="VEuPathDB" id="FungiDB:GW608_C00275"/>
<dbReference type="GO" id="GO:0072380">
    <property type="term" value="C:TRC complex"/>
    <property type="evidence" value="ECO:0007669"/>
    <property type="project" value="EnsemblFungi"/>
</dbReference>
<dbReference type="InterPro" id="IPR005624">
    <property type="entry name" value="PduO/GlcC-like"/>
</dbReference>
<proteinExistence type="predicted"/>
<name>A0A0W0C7V5_CANGB</name>
<dbReference type="InterPro" id="IPR010371">
    <property type="entry name" value="YBR137W-like"/>
</dbReference>
<organism evidence="1 3">
    <name type="scientific">Candida glabrata</name>
    <name type="common">Yeast</name>
    <name type="synonym">Torulopsis glabrata</name>
    <dbReference type="NCBI Taxonomy" id="5478"/>
    <lineage>
        <taxon>Eukaryota</taxon>
        <taxon>Fungi</taxon>
        <taxon>Dikarya</taxon>
        <taxon>Ascomycota</taxon>
        <taxon>Saccharomycotina</taxon>
        <taxon>Saccharomycetes</taxon>
        <taxon>Saccharomycetales</taxon>
        <taxon>Saccharomycetaceae</taxon>
        <taxon>Nakaseomyces</taxon>
    </lineage>
</organism>
<reference evidence="1 3" key="1">
    <citation type="submission" date="2015-10" db="EMBL/GenBank/DDBJ databases">
        <title>Draft genomes sequences of Candida glabrata isolates 1A, 1B, 2A, 2B, 3A and 3B.</title>
        <authorList>
            <person name="Haavelsrud O.E."/>
            <person name="Gaustad P."/>
        </authorList>
    </citation>
    <scope>NUCLEOTIDE SEQUENCE [LARGE SCALE GENOMIC DNA]</scope>
    <source>
        <strain evidence="1">910700640</strain>
    </source>
</reference>
<dbReference type="VEuPathDB" id="FungiDB:GWK60_C00275"/>
<dbReference type="Proteomes" id="UP000054886">
    <property type="component" value="Unassembled WGS sequence"/>
</dbReference>
<dbReference type="PANTHER" id="PTHR28255:SF1">
    <property type="entry name" value="UPF0303 PROTEIN YBR137W"/>
    <property type="match status" value="1"/>
</dbReference>
<accession>A0A0W0C7V5</accession>